<keyword evidence="11" id="KW-1185">Reference proteome</keyword>
<keyword evidence="7 10" id="KW-0012">Acyltransferase</keyword>
<evidence type="ECO:0000256" key="7">
    <source>
        <dbReference type="ARBA" id="ARBA00023315"/>
    </source>
</evidence>
<organism evidence="10 11">
    <name type="scientific">Halocynthiibacter halioticoli</name>
    <dbReference type="NCBI Taxonomy" id="2986804"/>
    <lineage>
        <taxon>Bacteria</taxon>
        <taxon>Pseudomonadati</taxon>
        <taxon>Pseudomonadota</taxon>
        <taxon>Alphaproteobacteria</taxon>
        <taxon>Rhodobacterales</taxon>
        <taxon>Paracoccaceae</taxon>
        <taxon>Halocynthiibacter</taxon>
    </lineage>
</organism>
<evidence type="ECO:0000256" key="6">
    <source>
        <dbReference type="ARBA" id="ARBA00023136"/>
    </source>
</evidence>
<comment type="caution">
    <text evidence="10">The sequence shown here is derived from an EMBL/GenBank/DDBJ whole genome shotgun (WGS) entry which is preliminary data.</text>
</comment>
<dbReference type="GO" id="GO:0006629">
    <property type="term" value="P:lipid metabolic process"/>
    <property type="evidence" value="ECO:0007669"/>
    <property type="project" value="UniProtKB-KW"/>
</dbReference>
<dbReference type="PANTHER" id="PTHR23063:SF52">
    <property type="entry name" value="LYSOPHOSPHATIDYLCHOLINE ACYLTRANSFERASE"/>
    <property type="match status" value="1"/>
</dbReference>
<keyword evidence="4 8" id="KW-1133">Transmembrane helix</keyword>
<evidence type="ECO:0000313" key="11">
    <source>
        <dbReference type="Proteomes" id="UP001208041"/>
    </source>
</evidence>
<proteinExistence type="predicted"/>
<comment type="subcellular location">
    <subcellularLocation>
        <location evidence="1">Membrane</location>
    </subcellularLocation>
</comment>
<evidence type="ECO:0000256" key="4">
    <source>
        <dbReference type="ARBA" id="ARBA00022989"/>
    </source>
</evidence>
<gene>
    <name evidence="10" type="ORF">OH136_06935</name>
</gene>
<evidence type="ECO:0000313" key="10">
    <source>
        <dbReference type="EMBL" id="MCV6824288.1"/>
    </source>
</evidence>
<dbReference type="AlphaFoldDB" id="A0AAE3J0I4"/>
<dbReference type="Pfam" id="PF01553">
    <property type="entry name" value="Acyltransferase"/>
    <property type="match status" value="1"/>
</dbReference>
<keyword evidence="2" id="KW-0808">Transferase</keyword>
<dbReference type="GO" id="GO:0016746">
    <property type="term" value="F:acyltransferase activity"/>
    <property type="evidence" value="ECO:0007669"/>
    <property type="project" value="UniProtKB-KW"/>
</dbReference>
<name>A0AAE3J0I4_9RHOB</name>
<evidence type="ECO:0000256" key="2">
    <source>
        <dbReference type="ARBA" id="ARBA00022679"/>
    </source>
</evidence>
<evidence type="ECO:0000256" key="3">
    <source>
        <dbReference type="ARBA" id="ARBA00022692"/>
    </source>
</evidence>
<evidence type="ECO:0000259" key="9">
    <source>
        <dbReference type="SMART" id="SM00563"/>
    </source>
</evidence>
<evidence type="ECO:0000256" key="5">
    <source>
        <dbReference type="ARBA" id="ARBA00023098"/>
    </source>
</evidence>
<dbReference type="SUPFAM" id="SSF69593">
    <property type="entry name" value="Glycerol-3-phosphate (1)-acyltransferase"/>
    <property type="match status" value="1"/>
</dbReference>
<feature type="transmembrane region" description="Helical" evidence="8">
    <location>
        <begin position="29"/>
        <end position="48"/>
    </location>
</feature>
<protein>
    <submittedName>
        <fullName evidence="10">1-acyl-sn-glycerol-3-phosphate acyltransferase</fullName>
    </submittedName>
</protein>
<sequence>MTPTWTSDKAPTPVKIGVGGVVRAVLRGVPLLLLTSICLILMLLLRLIEQPIYGVRRPFTPYLTLFVCRNAFRILGMGYSAEGEIMRHKGAVVANHGSWLDIFALNAQNRIYFVAKAEVASWPGIGWLARATGTVFIARKVTDAHKHRDTFTERLLAGHKLLFFPEGTSTDALRVLRFKSTLFAAFLTDKIKPEAWVQPVSVVYTAPEGAPVDFYGWWGDMSFGPHMLKVLAARKAGSVKVIYHPPYRAADYDCRKKLAADCEAAVRSGVEKTLGDAYAG</sequence>
<dbReference type="SMART" id="SM00563">
    <property type="entry name" value="PlsC"/>
    <property type="match status" value="1"/>
</dbReference>
<accession>A0AAE3J0I4</accession>
<keyword evidence="5" id="KW-0443">Lipid metabolism</keyword>
<dbReference type="Proteomes" id="UP001208041">
    <property type="component" value="Unassembled WGS sequence"/>
</dbReference>
<dbReference type="EMBL" id="JAOYFC010000001">
    <property type="protein sequence ID" value="MCV6824288.1"/>
    <property type="molecule type" value="Genomic_DNA"/>
</dbReference>
<dbReference type="PANTHER" id="PTHR23063">
    <property type="entry name" value="PHOSPHOLIPID ACYLTRANSFERASE"/>
    <property type="match status" value="1"/>
</dbReference>
<keyword evidence="6 8" id="KW-0472">Membrane</keyword>
<evidence type="ECO:0000256" key="8">
    <source>
        <dbReference type="SAM" id="Phobius"/>
    </source>
</evidence>
<dbReference type="CDD" id="cd07989">
    <property type="entry name" value="LPLAT_AGPAT-like"/>
    <property type="match status" value="1"/>
</dbReference>
<keyword evidence="3 8" id="KW-0812">Transmembrane</keyword>
<dbReference type="RefSeq" id="WP_263953102.1">
    <property type="nucleotide sequence ID" value="NZ_JAOYFC010000001.1"/>
</dbReference>
<feature type="domain" description="Phospholipid/glycerol acyltransferase" evidence="9">
    <location>
        <begin position="90"/>
        <end position="205"/>
    </location>
</feature>
<dbReference type="GO" id="GO:0016020">
    <property type="term" value="C:membrane"/>
    <property type="evidence" value="ECO:0007669"/>
    <property type="project" value="UniProtKB-SubCell"/>
</dbReference>
<evidence type="ECO:0000256" key="1">
    <source>
        <dbReference type="ARBA" id="ARBA00004370"/>
    </source>
</evidence>
<reference evidence="10" key="1">
    <citation type="submission" date="2022-10" db="EMBL/GenBank/DDBJ databases">
        <authorList>
            <person name="Yue Y."/>
        </authorList>
    </citation>
    <scope>NUCLEOTIDE SEQUENCE</scope>
    <source>
        <strain evidence="10">Z654</strain>
    </source>
</reference>
<dbReference type="InterPro" id="IPR002123">
    <property type="entry name" value="Plipid/glycerol_acylTrfase"/>
</dbReference>